<evidence type="ECO:0000313" key="2">
    <source>
        <dbReference type="EMBL" id="SVD88181.1"/>
    </source>
</evidence>
<dbReference type="EMBL" id="UINC01179482">
    <property type="protein sequence ID" value="SVD88181.1"/>
    <property type="molecule type" value="Genomic_DNA"/>
</dbReference>
<sequence>MLKNDRKSKDTDPSWKGDGLIDLHELGVGDGQVEVWLSIWVNETKTGGKRLKLSINPKKPLQQQAEPVATSEEDDDIPW</sequence>
<reference evidence="2" key="1">
    <citation type="submission" date="2018-05" db="EMBL/GenBank/DDBJ databases">
        <authorList>
            <person name="Lanie J.A."/>
            <person name="Ng W.-L."/>
            <person name="Kazmierczak K.M."/>
            <person name="Andrzejewski T.M."/>
            <person name="Davidsen T.M."/>
            <person name="Wayne K.J."/>
            <person name="Tettelin H."/>
            <person name="Glass J.I."/>
            <person name="Rusch D."/>
            <person name="Podicherti R."/>
            <person name="Tsui H.-C.T."/>
            <person name="Winkler M.E."/>
        </authorList>
    </citation>
    <scope>NUCLEOTIDE SEQUENCE</scope>
</reference>
<protein>
    <submittedName>
        <fullName evidence="2">Uncharacterized protein</fullName>
    </submittedName>
</protein>
<accession>A0A382YYG3</accession>
<name>A0A382YYG3_9ZZZZ</name>
<feature type="region of interest" description="Disordered" evidence="1">
    <location>
        <begin position="55"/>
        <end position="79"/>
    </location>
</feature>
<proteinExistence type="predicted"/>
<organism evidence="2">
    <name type="scientific">marine metagenome</name>
    <dbReference type="NCBI Taxonomy" id="408172"/>
    <lineage>
        <taxon>unclassified sequences</taxon>
        <taxon>metagenomes</taxon>
        <taxon>ecological metagenomes</taxon>
    </lineage>
</organism>
<dbReference type="AlphaFoldDB" id="A0A382YYG3"/>
<evidence type="ECO:0000256" key="1">
    <source>
        <dbReference type="SAM" id="MobiDB-lite"/>
    </source>
</evidence>
<gene>
    <name evidence="2" type="ORF">METZ01_LOCUS441035</name>
</gene>